<evidence type="ECO:0000313" key="3">
    <source>
        <dbReference type="Proteomes" id="UP001178461"/>
    </source>
</evidence>
<sequence>MSEETSGGRTERAERTDGRASERASAGARAARGSRAGAMALTRAGLGLELDAAGEMRAGRTGGPGAKRAWSSGCPEAGPVLLFPVREPPSRGDSWVTVGGGGEAGPRIPFPHRARRQLLGIVEAELVGATEPSFG</sequence>
<reference evidence="2" key="1">
    <citation type="submission" date="2022-12" db="EMBL/GenBank/DDBJ databases">
        <authorList>
            <person name="Alioto T."/>
            <person name="Alioto T."/>
            <person name="Gomez Garrido J."/>
        </authorList>
    </citation>
    <scope>NUCLEOTIDE SEQUENCE</scope>
</reference>
<dbReference type="EMBL" id="OX395133">
    <property type="protein sequence ID" value="CAI5781861.1"/>
    <property type="molecule type" value="Genomic_DNA"/>
</dbReference>
<dbReference type="Proteomes" id="UP001178461">
    <property type="component" value="Chromosome 8"/>
</dbReference>
<evidence type="ECO:0000256" key="1">
    <source>
        <dbReference type="SAM" id="MobiDB-lite"/>
    </source>
</evidence>
<evidence type="ECO:0000313" key="2">
    <source>
        <dbReference type="EMBL" id="CAI5781861.1"/>
    </source>
</evidence>
<feature type="compositionally biased region" description="Low complexity" evidence="1">
    <location>
        <begin position="23"/>
        <end position="36"/>
    </location>
</feature>
<feature type="region of interest" description="Disordered" evidence="1">
    <location>
        <begin position="84"/>
        <end position="109"/>
    </location>
</feature>
<feature type="compositionally biased region" description="Basic and acidic residues" evidence="1">
    <location>
        <begin position="9"/>
        <end position="22"/>
    </location>
</feature>
<keyword evidence="3" id="KW-1185">Reference proteome</keyword>
<gene>
    <name evidence="2" type="ORF">PODLI_1B016988</name>
</gene>
<name>A0AA35KQR1_9SAUR</name>
<protein>
    <submittedName>
        <fullName evidence="2">Uncharacterized protein</fullName>
    </submittedName>
</protein>
<proteinExistence type="predicted"/>
<organism evidence="2 3">
    <name type="scientific">Podarcis lilfordi</name>
    <name type="common">Lilford's wall lizard</name>
    <dbReference type="NCBI Taxonomy" id="74358"/>
    <lineage>
        <taxon>Eukaryota</taxon>
        <taxon>Metazoa</taxon>
        <taxon>Chordata</taxon>
        <taxon>Craniata</taxon>
        <taxon>Vertebrata</taxon>
        <taxon>Euteleostomi</taxon>
        <taxon>Lepidosauria</taxon>
        <taxon>Squamata</taxon>
        <taxon>Bifurcata</taxon>
        <taxon>Unidentata</taxon>
        <taxon>Episquamata</taxon>
        <taxon>Laterata</taxon>
        <taxon>Lacertibaenia</taxon>
        <taxon>Lacertidae</taxon>
        <taxon>Podarcis</taxon>
    </lineage>
</organism>
<dbReference type="AlphaFoldDB" id="A0AA35KQR1"/>
<feature type="region of interest" description="Disordered" evidence="1">
    <location>
        <begin position="1"/>
        <end position="36"/>
    </location>
</feature>
<accession>A0AA35KQR1</accession>